<reference evidence="3" key="1">
    <citation type="journal article" date="2019" name="Int. J. Syst. Evol. Microbiol.">
        <title>The Global Catalogue of Microorganisms (GCM) 10K type strain sequencing project: providing services to taxonomists for standard genome sequencing and annotation.</title>
        <authorList>
            <consortium name="The Broad Institute Genomics Platform"/>
            <consortium name="The Broad Institute Genome Sequencing Center for Infectious Disease"/>
            <person name="Wu L."/>
            <person name="Ma J."/>
        </authorList>
    </citation>
    <scope>NUCLEOTIDE SEQUENCE [LARGE SCALE GENOMIC DNA]</scope>
    <source>
        <strain evidence="3">KCTC 12861</strain>
    </source>
</reference>
<dbReference type="PROSITE" id="PS51257">
    <property type="entry name" value="PROKAR_LIPOPROTEIN"/>
    <property type="match status" value="1"/>
</dbReference>
<feature type="chain" id="PRO_5046258760" description="Lipoprotein" evidence="1">
    <location>
        <begin position="25"/>
        <end position="212"/>
    </location>
</feature>
<accession>A0ABQ3EFH7</accession>
<evidence type="ECO:0000256" key="1">
    <source>
        <dbReference type="SAM" id="SignalP"/>
    </source>
</evidence>
<keyword evidence="1" id="KW-0732">Signal</keyword>
<evidence type="ECO:0000313" key="3">
    <source>
        <dbReference type="Proteomes" id="UP000637980"/>
    </source>
</evidence>
<organism evidence="2 3">
    <name type="scientific">Pseudovibrio japonicus</name>
    <dbReference type="NCBI Taxonomy" id="366534"/>
    <lineage>
        <taxon>Bacteria</taxon>
        <taxon>Pseudomonadati</taxon>
        <taxon>Pseudomonadota</taxon>
        <taxon>Alphaproteobacteria</taxon>
        <taxon>Hyphomicrobiales</taxon>
        <taxon>Stappiaceae</taxon>
        <taxon>Pseudovibrio</taxon>
    </lineage>
</organism>
<name>A0ABQ3EFH7_9HYPH</name>
<proteinExistence type="predicted"/>
<feature type="signal peptide" evidence="1">
    <location>
        <begin position="1"/>
        <end position="24"/>
    </location>
</feature>
<gene>
    <name evidence="2" type="ORF">GCM10007094_25010</name>
</gene>
<evidence type="ECO:0008006" key="4">
    <source>
        <dbReference type="Google" id="ProtNLM"/>
    </source>
</evidence>
<sequence length="212" mass="23518">MFCRGFAITLGVIGLSACMSQINAQPSTWYAKMGAQENKGNTLYICHGFGCEYRTPVTFSEQDKRHLHQILQRGSESPEAERAAISGAVQWQERRLGPVVGSSNDIGGLDMSHSKVRGQMDCLDEATNTTSLLTYLSSQGWLKYHRVTHPASRGFFLDLKYPHASAVVVDTTTGTPWVVDSWRLSNGEPPDILPLSRWLRMTSADLEQPVTK</sequence>
<keyword evidence="3" id="KW-1185">Reference proteome</keyword>
<evidence type="ECO:0000313" key="2">
    <source>
        <dbReference type="EMBL" id="GHB34670.1"/>
    </source>
</evidence>
<dbReference type="EMBL" id="BMXE01000004">
    <property type="protein sequence ID" value="GHB34670.1"/>
    <property type="molecule type" value="Genomic_DNA"/>
</dbReference>
<protein>
    <recommendedName>
        <fullName evidence="4">Lipoprotein</fullName>
    </recommendedName>
</protein>
<dbReference type="Proteomes" id="UP000637980">
    <property type="component" value="Unassembled WGS sequence"/>
</dbReference>
<comment type="caution">
    <text evidence="2">The sequence shown here is derived from an EMBL/GenBank/DDBJ whole genome shotgun (WGS) entry which is preliminary data.</text>
</comment>